<dbReference type="PANTHER" id="PTHR11592">
    <property type="entry name" value="GLUTATHIONE PEROXIDASE"/>
    <property type="match status" value="1"/>
</dbReference>
<dbReference type="InterPro" id="IPR036249">
    <property type="entry name" value="Thioredoxin-like_sf"/>
</dbReference>
<proteinExistence type="inferred from homology"/>
<keyword evidence="4" id="KW-0812">Transmembrane</keyword>
<keyword evidence="4" id="KW-0472">Membrane</keyword>
<dbReference type="EMBL" id="JBBNAF010000011">
    <property type="protein sequence ID" value="KAK9098640.1"/>
    <property type="molecule type" value="Genomic_DNA"/>
</dbReference>
<gene>
    <name evidence="5" type="ORF">Syun_025685</name>
</gene>
<comment type="similarity">
    <text evidence="1">Belongs to the glutathione peroxidase family.</text>
</comment>
<feature type="transmembrane region" description="Helical" evidence="4">
    <location>
        <begin position="126"/>
        <end position="148"/>
    </location>
</feature>
<dbReference type="SUPFAM" id="SSF52833">
    <property type="entry name" value="Thioredoxin-like"/>
    <property type="match status" value="1"/>
</dbReference>
<keyword evidence="6" id="KW-1185">Reference proteome</keyword>
<keyword evidence="4" id="KW-1133">Transmembrane helix</keyword>
<dbReference type="GO" id="GO:0004601">
    <property type="term" value="F:peroxidase activity"/>
    <property type="evidence" value="ECO:0007669"/>
    <property type="project" value="UniProtKB-KW"/>
</dbReference>
<evidence type="ECO:0000256" key="1">
    <source>
        <dbReference type="ARBA" id="ARBA00006926"/>
    </source>
</evidence>
<protein>
    <submittedName>
        <fullName evidence="5">Uncharacterized protein</fullName>
    </submittedName>
</protein>
<dbReference type="InterPro" id="IPR029760">
    <property type="entry name" value="GPX_CS"/>
</dbReference>
<keyword evidence="3" id="KW-0560">Oxidoreductase</keyword>
<dbReference type="GO" id="GO:0006979">
    <property type="term" value="P:response to oxidative stress"/>
    <property type="evidence" value="ECO:0007669"/>
    <property type="project" value="InterPro"/>
</dbReference>
<name>A0AAP0HWE1_9MAGN</name>
<dbReference type="GO" id="GO:0005829">
    <property type="term" value="C:cytosol"/>
    <property type="evidence" value="ECO:0007669"/>
    <property type="project" value="TreeGrafter"/>
</dbReference>
<organism evidence="5 6">
    <name type="scientific">Stephania yunnanensis</name>
    <dbReference type="NCBI Taxonomy" id="152371"/>
    <lineage>
        <taxon>Eukaryota</taxon>
        <taxon>Viridiplantae</taxon>
        <taxon>Streptophyta</taxon>
        <taxon>Embryophyta</taxon>
        <taxon>Tracheophyta</taxon>
        <taxon>Spermatophyta</taxon>
        <taxon>Magnoliopsida</taxon>
        <taxon>Ranunculales</taxon>
        <taxon>Menispermaceae</taxon>
        <taxon>Menispermoideae</taxon>
        <taxon>Cissampelideae</taxon>
        <taxon>Stephania</taxon>
    </lineage>
</organism>
<evidence type="ECO:0000256" key="2">
    <source>
        <dbReference type="ARBA" id="ARBA00022559"/>
    </source>
</evidence>
<dbReference type="Pfam" id="PF00255">
    <property type="entry name" value="GSHPx"/>
    <property type="match status" value="1"/>
</dbReference>
<dbReference type="InterPro" id="IPR000889">
    <property type="entry name" value="Glutathione_peroxidase"/>
</dbReference>
<dbReference type="AlphaFoldDB" id="A0AAP0HWE1"/>
<dbReference type="PANTHER" id="PTHR11592:SF118">
    <property type="entry name" value="PHOSPHOLIPID HYDROPEROXIDE GLUTATHIONE PEROXIDASE 6, MITOCHONDRIAL-RELATED"/>
    <property type="match status" value="1"/>
</dbReference>
<evidence type="ECO:0000313" key="6">
    <source>
        <dbReference type="Proteomes" id="UP001420932"/>
    </source>
</evidence>
<reference evidence="5 6" key="1">
    <citation type="submission" date="2024-01" db="EMBL/GenBank/DDBJ databases">
        <title>Genome assemblies of Stephania.</title>
        <authorList>
            <person name="Yang L."/>
        </authorList>
    </citation>
    <scope>NUCLEOTIDE SEQUENCE [LARGE SCALE GENOMIC DNA]</scope>
    <source>
        <strain evidence="5">YNDBR</strain>
        <tissue evidence="5">Leaf</tissue>
    </source>
</reference>
<sequence>MGFTSRRVKWMNFHGILNEAFTGTPAKYSSPTVSCLLEITFAHNACFSFANRECYLISPNAAFSICLEILAFPCNQFGGQEPGTNKQIVEFACTRFKAEYPIFDKMTLKTTSISCWMTNIIDFYEMGVLLGTANLFVSVAIVIMGIFGMNIKIALFRMTQIQFLEVVIGSIGGLLG</sequence>
<accession>A0AAP0HWE1</accession>
<dbReference type="PROSITE" id="PS51355">
    <property type="entry name" value="GLUTATHIONE_PEROXID_3"/>
    <property type="match status" value="1"/>
</dbReference>
<evidence type="ECO:0000256" key="3">
    <source>
        <dbReference type="ARBA" id="ARBA00023002"/>
    </source>
</evidence>
<dbReference type="PROSITE" id="PS00763">
    <property type="entry name" value="GLUTATHIONE_PEROXID_2"/>
    <property type="match status" value="1"/>
</dbReference>
<comment type="caution">
    <text evidence="5">The sequence shown here is derived from an EMBL/GenBank/DDBJ whole genome shotgun (WGS) entry which is preliminary data.</text>
</comment>
<evidence type="ECO:0000313" key="5">
    <source>
        <dbReference type="EMBL" id="KAK9098640.1"/>
    </source>
</evidence>
<evidence type="ECO:0000256" key="4">
    <source>
        <dbReference type="SAM" id="Phobius"/>
    </source>
</evidence>
<keyword evidence="2" id="KW-0575">Peroxidase</keyword>
<dbReference type="Gene3D" id="3.40.30.10">
    <property type="entry name" value="Glutaredoxin"/>
    <property type="match status" value="1"/>
</dbReference>
<dbReference type="Proteomes" id="UP001420932">
    <property type="component" value="Unassembled WGS sequence"/>
</dbReference>